<evidence type="ECO:0000256" key="1">
    <source>
        <dbReference type="SAM" id="MobiDB-lite"/>
    </source>
</evidence>
<keyword evidence="4" id="KW-1185">Reference proteome</keyword>
<protein>
    <submittedName>
        <fullName evidence="3">Uncharacterized protein</fullName>
    </submittedName>
</protein>
<dbReference type="EMBL" id="ML122312">
    <property type="protein sequence ID" value="RPD54017.1"/>
    <property type="molecule type" value="Genomic_DNA"/>
</dbReference>
<feature type="compositionally biased region" description="Basic and acidic residues" evidence="1">
    <location>
        <begin position="529"/>
        <end position="539"/>
    </location>
</feature>
<name>A0A5C2RU23_9APHY</name>
<accession>A0A5C2RU23</accession>
<proteinExistence type="predicted"/>
<dbReference type="PANTHER" id="PTHR46579">
    <property type="entry name" value="F5/8 TYPE C DOMAIN-CONTAINING PROTEIN-RELATED"/>
    <property type="match status" value="1"/>
</dbReference>
<dbReference type="Proteomes" id="UP000313359">
    <property type="component" value="Unassembled WGS sequence"/>
</dbReference>
<dbReference type="AlphaFoldDB" id="A0A5C2RU23"/>
<feature type="region of interest" description="Disordered" evidence="1">
    <location>
        <begin position="492"/>
        <end position="539"/>
    </location>
</feature>
<feature type="compositionally biased region" description="Polar residues" evidence="1">
    <location>
        <begin position="497"/>
        <end position="512"/>
    </location>
</feature>
<evidence type="ECO:0000256" key="2">
    <source>
        <dbReference type="SAM" id="SignalP"/>
    </source>
</evidence>
<evidence type="ECO:0000313" key="3">
    <source>
        <dbReference type="EMBL" id="RPD54017.1"/>
    </source>
</evidence>
<sequence>MARTALHPGILTLCILCAWLHLVGHLPYQHCNVVLAVFRSILYDIGQFWLTSTIPATLASVLSTAHVNVDFHHLPVCPGCMRVFPESIYADMSAACPDCKHPLFNFDRDPKHGSPWLQFPCRTITEHLIDLFAIPGREDLVNYWKSRRRRRGFFSDIFDGMICHILQGYDGLSFFNYNGEDPDDELRLGVAMCIDWFSYLRSKVASSYTSCPISLNIVNFPAHLRFRAANLLLLGIIPGPKETGPDETQYFLRVFTNELYRLWRYGVVIPTPKYPQGRLVRVILVGVFCDKLAAHKIGGFGPHSHTFFCTLDWISRGMKATAKAFMRNAFPARTDAQHRSFMGEYQALKTPAQREKFAKAYATRWSELSRLPYFDMCRMIVVDPMHNLFLGLAKTHFYHIWVQLGILRPNKELKCFHDLLKDLRLPRKLGRLPHLIGEPAGGSLTSEQWLILTTIIGPMLFPHIWADCIPDPDGSRLASRLEHIASVFKKRKEVQEQKQSQRNPSASGNNRPRQSDDEGAVEIPESDAWPEKGPPRTFDLRNPRDLENLEKLAAALNIFLSETLTTAQVKEADQLLREYCTELLELYGPDVIRPNHHYATHTGDFVLDYGPLREFWTFIFERLNKILKNFHNNNHEGGEIECTFFGEFHRTAALFHLLEQGLREPPSASVHDACVRMVKATMDVRGTLQQLAREVDEATNDDGTAFELSPRASKGAMPIDLYWAFLLFLRACDPFHEYRATIALPIYPTGILVPNHAVFYDYVIVRGHRYAAACHAPSNHPENSLALIRTAGAALYWVGEIRYIVSYEAPNIPRRICAYVRWFKPAASSLAGTPWSPL</sequence>
<feature type="signal peptide" evidence="2">
    <location>
        <begin position="1"/>
        <end position="25"/>
    </location>
</feature>
<keyword evidence="2" id="KW-0732">Signal</keyword>
<gene>
    <name evidence="3" type="ORF">L227DRAFT_512414</name>
</gene>
<reference evidence="3" key="1">
    <citation type="journal article" date="2018" name="Genome Biol. Evol.">
        <title>Genomics and development of Lentinus tigrinus, a white-rot wood-decaying mushroom with dimorphic fruiting bodies.</title>
        <authorList>
            <person name="Wu B."/>
            <person name="Xu Z."/>
            <person name="Knudson A."/>
            <person name="Carlson A."/>
            <person name="Chen N."/>
            <person name="Kovaka S."/>
            <person name="LaButti K."/>
            <person name="Lipzen A."/>
            <person name="Pennachio C."/>
            <person name="Riley R."/>
            <person name="Schakwitz W."/>
            <person name="Umezawa K."/>
            <person name="Ohm R.A."/>
            <person name="Grigoriev I.V."/>
            <person name="Nagy L.G."/>
            <person name="Gibbons J."/>
            <person name="Hibbett D."/>
        </authorList>
    </citation>
    <scope>NUCLEOTIDE SEQUENCE [LARGE SCALE GENOMIC DNA]</scope>
    <source>
        <strain evidence="3">ALCF2SS1-6</strain>
    </source>
</reference>
<dbReference type="OrthoDB" id="3239894at2759"/>
<organism evidence="3 4">
    <name type="scientific">Lentinus tigrinus ALCF2SS1-6</name>
    <dbReference type="NCBI Taxonomy" id="1328759"/>
    <lineage>
        <taxon>Eukaryota</taxon>
        <taxon>Fungi</taxon>
        <taxon>Dikarya</taxon>
        <taxon>Basidiomycota</taxon>
        <taxon>Agaricomycotina</taxon>
        <taxon>Agaricomycetes</taxon>
        <taxon>Polyporales</taxon>
        <taxon>Polyporaceae</taxon>
        <taxon>Lentinus</taxon>
    </lineage>
</organism>
<evidence type="ECO:0000313" key="4">
    <source>
        <dbReference type="Proteomes" id="UP000313359"/>
    </source>
</evidence>
<feature type="chain" id="PRO_5022734135" evidence="2">
    <location>
        <begin position="26"/>
        <end position="838"/>
    </location>
</feature>
<dbReference type="PANTHER" id="PTHR46579:SF2">
    <property type="entry name" value="C2H2-TYPE DOMAIN-CONTAINING PROTEIN"/>
    <property type="match status" value="1"/>
</dbReference>